<protein>
    <submittedName>
        <fullName evidence="2">Tape measure protein</fullName>
    </submittedName>
</protein>
<accession>A0AAW7VCM0</accession>
<proteinExistence type="predicted"/>
<dbReference type="Proteomes" id="UP001174465">
    <property type="component" value="Unassembled WGS sequence"/>
</dbReference>
<evidence type="ECO:0000259" key="1">
    <source>
        <dbReference type="Pfam" id="PF20155"/>
    </source>
</evidence>
<dbReference type="InterPro" id="IPR013491">
    <property type="entry name" value="Tape_meas_N"/>
</dbReference>
<dbReference type="EMBL" id="JAUKZB010000006">
    <property type="protein sequence ID" value="MDO2730394.1"/>
    <property type="molecule type" value="Genomic_DNA"/>
</dbReference>
<dbReference type="AlphaFoldDB" id="A0AAW7VCM0"/>
<reference evidence="2" key="1">
    <citation type="submission" date="2023-07" db="EMBL/GenBank/DDBJ databases">
        <title>High risk of intestinal colonization with ESBL-producing Escherichia coli among soldiers of military contingents in specific geographic regions.</title>
        <authorList>
            <person name="Literacka E."/>
        </authorList>
    </citation>
    <scope>NUCLEOTIDE SEQUENCE</scope>
    <source>
        <strain evidence="2">33</strain>
    </source>
</reference>
<name>A0AAW7VCM0_ECOLX</name>
<sequence>MSKFTVDSFIVELGFNENVIKGLQRVEKAALQSATKIERNLNKAFKVNPKSMDKDLTASLGNMEKKINQTFNKLEERAKSTKVFKFKTQVEETVKAARQPRISGNRAITAAHSVNMSKLRDFNPLLEKYFRSQYYSLSSKSKTLGNEAFNRELAKLNQNLRETLSKFNKTTSKNNHSENASNGLDVLATSAIKAGTAIYSFQTALEAYRRIMEVGLKKEASQRAAQFVLGDEGAKRATEFVKNLANNTGVDQIETLSSFAKFSAGAGDMNADQKESLFSNVIGTSRLMGLSTDEINGILKAFEQMASKGKIQAEELRGQLGDRMAGAFQLFARSLGMTTEELDKAMKDGKVLSKDVLPKVAKQMGLMIDKAGGWEKIINSTQTQLGRLSNSWNNNLALMFDGSQEGLTDFTRSLTNLLNSLGGQSKNLGEHFGNLMKSMSNGIDDLTTISYRVQGFFDRVTLAYRELNDTQKAVADGIANGLLSALKGLAGIVAVRSGIGAVGGIWSLIRAISTLGNVANTAAGRINSRSGSVEGGKGKLSVADAITKVMIVGMATDVINSIVKPFYERQMSKSDNPIDKVVRSKVEPTDQALTGDMNSLAAVLWAMVQGKSKDVPQFSPEALNNLKGRVETFTQDLKVIKPSVNIQPQTINITTQTVLDGKVIDERTTSHINRMQEDTLISSAYPEVRTTNIYCHTWQSINLYLV</sequence>
<feature type="domain" description="Tape measure protein N-terminal" evidence="1">
    <location>
        <begin position="229"/>
        <end position="395"/>
    </location>
</feature>
<organism evidence="2 3">
    <name type="scientific">Escherichia coli</name>
    <dbReference type="NCBI Taxonomy" id="562"/>
    <lineage>
        <taxon>Bacteria</taxon>
        <taxon>Pseudomonadati</taxon>
        <taxon>Pseudomonadota</taxon>
        <taxon>Gammaproteobacteria</taxon>
        <taxon>Enterobacterales</taxon>
        <taxon>Enterobacteriaceae</taxon>
        <taxon>Escherichia</taxon>
    </lineage>
</organism>
<dbReference type="NCBIfam" id="TIGR02675">
    <property type="entry name" value="tape_meas_nterm"/>
    <property type="match status" value="1"/>
</dbReference>
<comment type="caution">
    <text evidence="2">The sequence shown here is derived from an EMBL/GenBank/DDBJ whole genome shotgun (WGS) entry which is preliminary data.</text>
</comment>
<evidence type="ECO:0000313" key="2">
    <source>
        <dbReference type="EMBL" id="MDO2730394.1"/>
    </source>
</evidence>
<evidence type="ECO:0000313" key="3">
    <source>
        <dbReference type="Proteomes" id="UP001174465"/>
    </source>
</evidence>
<gene>
    <name evidence="2" type="ORF">Q2V64_11680</name>
</gene>
<dbReference type="RefSeq" id="WP_302300914.1">
    <property type="nucleotide sequence ID" value="NZ_JAUKZB010000006.1"/>
</dbReference>
<dbReference type="Pfam" id="PF20155">
    <property type="entry name" value="TMP_3"/>
    <property type="match status" value="1"/>
</dbReference>